<dbReference type="EMBL" id="MW018138">
    <property type="protein sequence ID" value="QPB44543.1"/>
    <property type="molecule type" value="Genomic_DNA"/>
</dbReference>
<proteinExistence type="predicted"/>
<dbReference type="Proteomes" id="UP001162098">
    <property type="component" value="Segment"/>
</dbReference>
<protein>
    <submittedName>
        <fullName evidence="1">Uncharacterized protein</fullName>
    </submittedName>
</protein>
<organism evidence="1 2">
    <name type="scientific">Medusavirus stheno T3</name>
    <dbReference type="NCBI Taxonomy" id="3069717"/>
    <lineage>
        <taxon>Viruses</taxon>
        <taxon>Varidnaviria</taxon>
        <taxon>Bamfordvirae</taxon>
        <taxon>Nucleocytoviricota</taxon>
        <taxon>Megaviricetes</taxon>
        <taxon>Mamonoviridae</taxon>
        <taxon>Medusavirus</taxon>
        <taxon>Medusavirus sthenus</taxon>
    </lineage>
</organism>
<evidence type="ECO:0000313" key="2">
    <source>
        <dbReference type="Proteomes" id="UP001162098"/>
    </source>
</evidence>
<accession>A0A7S8BEV1</accession>
<name>A0A7S8BEV1_9VIRU</name>
<reference evidence="1 2" key="1">
    <citation type="submission" date="2020-09" db="EMBL/GenBank/DDBJ databases">
        <authorList>
            <person name="Zhang R."/>
            <person name="Garcia K."/>
            <person name="Ogata H."/>
        </authorList>
    </citation>
    <scope>NUCLEOTIDE SEQUENCE [LARGE SCALE GENOMIC DNA]</scope>
    <source>
        <strain evidence="2">stheno</strain>
    </source>
</reference>
<sequence>MQAKREVNDRVWLPMPHGLGVGEKHTYGGSVIYPDFDVVLSDGEVAKYHSFVLRCLSPLVAALVDEGTMEVQAKQFAPELVVTALRIALKPPSRNCPEPFDYDAYCALADVYRFFRMSMPRNVRVKGVTAAFVGDINSTGRKRRRPFKTVHIDIKYAPRNGTSSTRSHRWSVDFNRREPKPWEMPRDDVEAICADMGLDPSRIQSIRFGFKADSDYPELLWPAVWVNGDYTDVLWVTHEPGYDWGQAFAKIVCECLDMPFADPCPHGCC</sequence>
<evidence type="ECO:0000313" key="1">
    <source>
        <dbReference type="EMBL" id="QPB44543.1"/>
    </source>
</evidence>
<keyword evidence="2" id="KW-1185">Reference proteome</keyword>
<dbReference type="KEGG" id="vg:80543739"/>